<dbReference type="Proteomes" id="UP000256709">
    <property type="component" value="Unassembled WGS sequence"/>
</dbReference>
<dbReference type="OrthoDB" id="5084290at2"/>
<dbReference type="InterPro" id="IPR020592">
    <property type="entry name" value="Ribosomal_bS16_CS"/>
</dbReference>
<dbReference type="InterPro" id="IPR018392">
    <property type="entry name" value="LysM"/>
</dbReference>
<dbReference type="Gene3D" id="3.10.350.10">
    <property type="entry name" value="LysM domain"/>
    <property type="match status" value="1"/>
</dbReference>
<accession>A0A3E0VWA5</accession>
<evidence type="ECO:0000259" key="1">
    <source>
        <dbReference type="PROSITE" id="PS51782"/>
    </source>
</evidence>
<dbReference type="InterPro" id="IPR036779">
    <property type="entry name" value="LysM_dom_sf"/>
</dbReference>
<dbReference type="RefSeq" id="WP_116282542.1">
    <property type="nucleotide sequence ID" value="NZ_NBXA01000014.1"/>
</dbReference>
<sequence>MTALQLHSTPAPRLRLRLTRRGRIVLSTVAALPLVAALAAFAVLGGGSAIATAQQAPVEFSYVTVQSGQSLWTVASQLDSSADTRDVIADLVSLNQLPNSEVQPGQRLAVPLKYEH</sequence>
<dbReference type="PROSITE" id="PS00732">
    <property type="entry name" value="RIBOSOMAL_S16"/>
    <property type="match status" value="1"/>
</dbReference>
<reference evidence="2 3" key="1">
    <citation type="submission" date="2017-04" db="EMBL/GenBank/DDBJ databases">
        <title>Comparative genome analysis of Subtercola boreus.</title>
        <authorList>
            <person name="Cho Y.-J."/>
            <person name="Cho A."/>
            <person name="Kim O.-S."/>
            <person name="Lee J.-I."/>
        </authorList>
    </citation>
    <scope>NUCLEOTIDE SEQUENCE [LARGE SCALE GENOMIC DNA]</scope>
    <source>
        <strain evidence="2 3">P27444</strain>
    </source>
</reference>
<protein>
    <recommendedName>
        <fullName evidence="1">LysM domain-containing protein</fullName>
    </recommendedName>
</protein>
<dbReference type="GO" id="GO:0003735">
    <property type="term" value="F:structural constituent of ribosome"/>
    <property type="evidence" value="ECO:0007669"/>
    <property type="project" value="InterPro"/>
</dbReference>
<evidence type="ECO:0000313" key="2">
    <source>
        <dbReference type="EMBL" id="RFA14344.1"/>
    </source>
</evidence>
<dbReference type="Pfam" id="PF01476">
    <property type="entry name" value="LysM"/>
    <property type="match status" value="1"/>
</dbReference>
<gene>
    <name evidence="2" type="ORF">B7R21_07130</name>
</gene>
<name>A0A3E0VWA5_9MICO</name>
<dbReference type="SMART" id="SM00257">
    <property type="entry name" value="LysM"/>
    <property type="match status" value="1"/>
</dbReference>
<comment type="caution">
    <text evidence="2">The sequence shown here is derived from an EMBL/GenBank/DDBJ whole genome shotgun (WGS) entry which is preliminary data.</text>
</comment>
<dbReference type="CDD" id="cd00118">
    <property type="entry name" value="LysM"/>
    <property type="match status" value="1"/>
</dbReference>
<proteinExistence type="predicted"/>
<dbReference type="AlphaFoldDB" id="A0A3E0VWA5"/>
<dbReference type="SUPFAM" id="SSF54106">
    <property type="entry name" value="LysM domain"/>
    <property type="match status" value="1"/>
</dbReference>
<organism evidence="2 3">
    <name type="scientific">Subtercola boreus</name>
    <dbReference type="NCBI Taxonomy" id="120213"/>
    <lineage>
        <taxon>Bacteria</taxon>
        <taxon>Bacillati</taxon>
        <taxon>Actinomycetota</taxon>
        <taxon>Actinomycetes</taxon>
        <taxon>Micrococcales</taxon>
        <taxon>Microbacteriaceae</taxon>
        <taxon>Subtercola</taxon>
    </lineage>
</organism>
<dbReference type="GO" id="GO:0006412">
    <property type="term" value="P:translation"/>
    <property type="evidence" value="ECO:0007669"/>
    <property type="project" value="InterPro"/>
</dbReference>
<dbReference type="PROSITE" id="PS51782">
    <property type="entry name" value="LYSM"/>
    <property type="match status" value="1"/>
</dbReference>
<dbReference type="EMBL" id="NBXA01000014">
    <property type="protein sequence ID" value="RFA14344.1"/>
    <property type="molecule type" value="Genomic_DNA"/>
</dbReference>
<evidence type="ECO:0000313" key="3">
    <source>
        <dbReference type="Proteomes" id="UP000256709"/>
    </source>
</evidence>
<feature type="domain" description="LysM" evidence="1">
    <location>
        <begin position="61"/>
        <end position="110"/>
    </location>
</feature>
<dbReference type="GO" id="GO:0005840">
    <property type="term" value="C:ribosome"/>
    <property type="evidence" value="ECO:0007669"/>
    <property type="project" value="InterPro"/>
</dbReference>